<dbReference type="FunFam" id="1.10.238.10:FF:000001">
    <property type="entry name" value="Calmodulin 1"/>
    <property type="match status" value="1"/>
</dbReference>
<reference evidence="5" key="1">
    <citation type="submission" date="2025-08" db="UniProtKB">
        <authorList>
            <consortium name="RefSeq"/>
        </authorList>
    </citation>
    <scope>IDENTIFICATION</scope>
    <source>
        <strain evidence="5">Airmid</strain>
    </source>
</reference>
<dbReference type="Gene3D" id="1.10.238.10">
    <property type="entry name" value="EF-hand"/>
    <property type="match status" value="2"/>
</dbReference>
<gene>
    <name evidence="5" type="primary">LOC113788389</name>
</gene>
<dbReference type="Proteomes" id="UP000515146">
    <property type="component" value="Unplaced"/>
</dbReference>
<dbReference type="PROSITE" id="PS50222">
    <property type="entry name" value="EF_HAND_2"/>
    <property type="match status" value="2"/>
</dbReference>
<keyword evidence="2" id="KW-0106">Calcium</keyword>
<keyword evidence="1" id="KW-0677">Repeat</keyword>
<dbReference type="SMART" id="SM00054">
    <property type="entry name" value="EFh"/>
    <property type="match status" value="2"/>
</dbReference>
<dbReference type="InterPro" id="IPR050403">
    <property type="entry name" value="Myosin_RLC"/>
</dbReference>
<dbReference type="InterPro" id="IPR011992">
    <property type="entry name" value="EF-hand-dom_pair"/>
</dbReference>
<evidence type="ECO:0000259" key="3">
    <source>
        <dbReference type="PROSITE" id="PS50222"/>
    </source>
</evidence>
<evidence type="ECO:0000256" key="1">
    <source>
        <dbReference type="ARBA" id="ARBA00022737"/>
    </source>
</evidence>
<protein>
    <submittedName>
        <fullName evidence="5">Calmodulin-like</fullName>
    </submittedName>
</protein>
<dbReference type="SUPFAM" id="SSF47473">
    <property type="entry name" value="EF-hand"/>
    <property type="match status" value="1"/>
</dbReference>
<sequence length="154" mass="17492">MNDFKFTKDDAVDDELIQSFQEVFSLLDHDKDGVISVYDLKVILSKLNHDVSDEDVTDLMKQISQGGESLDLVDFINSVVKKNNNSLFEEECRSAFQVFDKNNDGILDFFEISNALDFIGEPLTNEEIMEILSKTSNPTGITYDELLGLFNSYQ</sequence>
<dbReference type="Pfam" id="PF13405">
    <property type="entry name" value="EF-hand_6"/>
    <property type="match status" value="1"/>
</dbReference>
<dbReference type="PANTHER" id="PTHR23049">
    <property type="entry name" value="MYOSIN REGULATORY LIGHT CHAIN 2"/>
    <property type="match status" value="1"/>
</dbReference>
<evidence type="ECO:0000313" key="4">
    <source>
        <dbReference type="Proteomes" id="UP000515146"/>
    </source>
</evidence>
<dbReference type="AlphaFoldDB" id="A0A6P6XL28"/>
<evidence type="ECO:0000313" key="5">
    <source>
        <dbReference type="RefSeq" id="XP_027193651.1"/>
    </source>
</evidence>
<name>A0A6P6XL28_DERPT</name>
<dbReference type="KEGG" id="dpte:113788389"/>
<accession>A0A6P6XL28</accession>
<dbReference type="InParanoid" id="A0A6P6XL28"/>
<dbReference type="OrthoDB" id="26525at2759"/>
<evidence type="ECO:0000256" key="2">
    <source>
        <dbReference type="ARBA" id="ARBA00022837"/>
    </source>
</evidence>
<dbReference type="PROSITE" id="PS00018">
    <property type="entry name" value="EF_HAND_1"/>
    <property type="match status" value="2"/>
</dbReference>
<feature type="domain" description="EF-hand" evidence="3">
    <location>
        <begin position="87"/>
        <end position="122"/>
    </location>
</feature>
<dbReference type="InterPro" id="IPR018247">
    <property type="entry name" value="EF_Hand_1_Ca_BS"/>
</dbReference>
<dbReference type="RefSeq" id="XP_027193651.1">
    <property type="nucleotide sequence ID" value="XM_027337850.1"/>
</dbReference>
<keyword evidence="4" id="KW-1185">Reference proteome</keyword>
<organism evidence="4 5">
    <name type="scientific">Dermatophagoides pteronyssinus</name>
    <name type="common">European house dust mite</name>
    <dbReference type="NCBI Taxonomy" id="6956"/>
    <lineage>
        <taxon>Eukaryota</taxon>
        <taxon>Metazoa</taxon>
        <taxon>Ecdysozoa</taxon>
        <taxon>Arthropoda</taxon>
        <taxon>Chelicerata</taxon>
        <taxon>Arachnida</taxon>
        <taxon>Acari</taxon>
        <taxon>Acariformes</taxon>
        <taxon>Sarcoptiformes</taxon>
        <taxon>Astigmata</taxon>
        <taxon>Psoroptidia</taxon>
        <taxon>Analgoidea</taxon>
        <taxon>Pyroglyphidae</taxon>
        <taxon>Dermatophagoidinae</taxon>
        <taxon>Dermatophagoides</taxon>
    </lineage>
</organism>
<dbReference type="GO" id="GO:0005509">
    <property type="term" value="F:calcium ion binding"/>
    <property type="evidence" value="ECO:0007669"/>
    <property type="project" value="InterPro"/>
</dbReference>
<feature type="domain" description="EF-hand" evidence="3">
    <location>
        <begin position="15"/>
        <end position="50"/>
    </location>
</feature>
<dbReference type="Pfam" id="PF13499">
    <property type="entry name" value="EF-hand_7"/>
    <property type="match status" value="1"/>
</dbReference>
<proteinExistence type="predicted"/>
<dbReference type="InterPro" id="IPR002048">
    <property type="entry name" value="EF_hand_dom"/>
</dbReference>